<dbReference type="AlphaFoldDB" id="A0AAP9DWZ0"/>
<reference evidence="1 4" key="2">
    <citation type="submission" date="2022-05" db="EMBL/GenBank/DDBJ databases">
        <title>Genome Sequencing of Bee-Associated Microbes.</title>
        <authorList>
            <person name="Dunlap C."/>
        </authorList>
    </citation>
    <scope>NUCLEOTIDE SEQUENCE [LARGE SCALE GENOMIC DNA]</scope>
    <source>
        <strain evidence="1 4">NRRL B-14613</strain>
    </source>
</reference>
<organism evidence="2 3">
    <name type="scientific">Paenibacillus thiaminolyticus</name>
    <name type="common">Bacillus thiaminolyticus</name>
    <dbReference type="NCBI Taxonomy" id="49283"/>
    <lineage>
        <taxon>Bacteria</taxon>
        <taxon>Bacillati</taxon>
        <taxon>Bacillota</taxon>
        <taxon>Bacilli</taxon>
        <taxon>Bacillales</taxon>
        <taxon>Paenibacillaceae</taxon>
        <taxon>Paenibacillus</taxon>
    </lineage>
</organism>
<dbReference type="EMBL" id="CP041405">
    <property type="protein sequence ID" value="QDM45782.1"/>
    <property type="molecule type" value="Genomic_DNA"/>
</dbReference>
<dbReference type="EMBL" id="JAMDMM010000009">
    <property type="protein sequence ID" value="MCY9606162.1"/>
    <property type="molecule type" value="Genomic_DNA"/>
</dbReference>
<keyword evidence="4" id="KW-1185">Reference proteome</keyword>
<accession>A0AAP9DWZ0</accession>
<dbReference type="GeneID" id="76998559"/>
<gene>
    <name evidence="2" type="ORF">FLT43_21600</name>
    <name evidence="1" type="ORF">M5W83_03165</name>
</gene>
<reference evidence="2 3" key="1">
    <citation type="submission" date="2019-07" db="EMBL/GenBank/DDBJ databases">
        <title>Paenibacillus thiaminolyticus NRRL B-4156.</title>
        <authorList>
            <person name="Hehnly C."/>
            <person name="Zhang L."/>
        </authorList>
    </citation>
    <scope>NUCLEOTIDE SEQUENCE [LARGE SCALE GENOMIC DNA]</scope>
    <source>
        <strain evidence="2 3">NRRL B-4156</strain>
    </source>
</reference>
<evidence type="ECO:0000313" key="2">
    <source>
        <dbReference type="EMBL" id="QDM45782.1"/>
    </source>
</evidence>
<sequence>MMIRCSQSDKPIVTVPNVVPQIHVYGKKSGTTRFFLSDNPETISSVTTSFTNGFATLWHDTVRGRKRVQYRLFVWHLNQTGAPITFGVTVENASCGSPIRVRQVKHSIGVIADFPALGRCSAKALLGRTLAPLIPDDRSIRGGQTGLVKEWLVPDGELVGGVMEFTLSSPKELDYRVRTVAANRPGADVRLNHTPVVPAYRTAEGKSHPRGSWDFSDIEGFADPACSQPVTYVAGSGSMSFAIHNGGNDNLMTAASSYDPANAEVANKGHYGVIYKLNLALSNPHPQRKTVTVYLTGRGGPYAGAVRWNRGRTYGVPRLSPAVEAVEAATVTIPARRTVACPVYVSTAGAYSTPAAVLCVTRE</sequence>
<dbReference type="Proteomes" id="UP000315377">
    <property type="component" value="Chromosome"/>
</dbReference>
<dbReference type="RefSeq" id="WP_127510898.1">
    <property type="nucleotide sequence ID" value="NZ_CABMNB010000030.1"/>
</dbReference>
<proteinExistence type="predicted"/>
<evidence type="ECO:0000313" key="3">
    <source>
        <dbReference type="Proteomes" id="UP000315377"/>
    </source>
</evidence>
<dbReference type="Proteomes" id="UP001209276">
    <property type="component" value="Unassembled WGS sequence"/>
</dbReference>
<protein>
    <submittedName>
        <fullName evidence="2">Uncharacterized protein</fullName>
    </submittedName>
</protein>
<evidence type="ECO:0000313" key="4">
    <source>
        <dbReference type="Proteomes" id="UP001209276"/>
    </source>
</evidence>
<name>A0AAP9DWZ0_PANTH</name>
<evidence type="ECO:0000313" key="1">
    <source>
        <dbReference type="EMBL" id="MCY9606162.1"/>
    </source>
</evidence>